<dbReference type="GO" id="GO:0071385">
    <property type="term" value="P:cellular response to glucocorticoid stimulus"/>
    <property type="evidence" value="ECO:0007669"/>
    <property type="project" value="TreeGrafter"/>
</dbReference>
<dbReference type="OrthoDB" id="37886at2759"/>
<evidence type="ECO:0000256" key="6">
    <source>
        <dbReference type="RuleBase" id="RU003540"/>
    </source>
</evidence>
<dbReference type="SMART" id="SM00335">
    <property type="entry name" value="ANX"/>
    <property type="match status" value="4"/>
</dbReference>
<dbReference type="InterPro" id="IPR037104">
    <property type="entry name" value="Annexin_sf"/>
</dbReference>
<dbReference type="PANTHER" id="PTHR10502:SF237">
    <property type="entry name" value="ANNEXIN"/>
    <property type="match status" value="1"/>
</dbReference>
<dbReference type="GO" id="GO:0007165">
    <property type="term" value="P:signal transduction"/>
    <property type="evidence" value="ECO:0007669"/>
    <property type="project" value="TreeGrafter"/>
</dbReference>
<dbReference type="GO" id="GO:0005737">
    <property type="term" value="C:cytoplasm"/>
    <property type="evidence" value="ECO:0007669"/>
    <property type="project" value="TreeGrafter"/>
</dbReference>
<dbReference type="KEGG" id="nfu:107375106"/>
<reference evidence="7" key="2">
    <citation type="submission" date="2020-03" db="EMBL/GenBank/DDBJ databases">
        <title>Intra-Species Differences in Population Size shape Life History and Genome Evolution.</title>
        <authorList>
            <person name="Willemsen D."/>
            <person name="Cui R."/>
            <person name="Valenzano D.R."/>
        </authorList>
    </citation>
    <scope>NUCLEOTIDE SEQUENCE</scope>
    <source>
        <strain evidence="7">GRZ</strain>
        <tissue evidence="7">Whole</tissue>
    </source>
</reference>
<dbReference type="Pfam" id="PF00191">
    <property type="entry name" value="Annexin"/>
    <property type="match status" value="4"/>
</dbReference>
<dbReference type="Ensembl" id="ENSNFUT00015001919.1">
    <property type="protein sequence ID" value="ENSNFUP00015001783.1"/>
    <property type="gene ID" value="ENSNFUG00015000984.1"/>
</dbReference>
<evidence type="ECO:0000256" key="1">
    <source>
        <dbReference type="ARBA" id="ARBA00007831"/>
    </source>
</evidence>
<evidence type="ECO:0000256" key="4">
    <source>
        <dbReference type="ARBA" id="ARBA00023216"/>
    </source>
</evidence>
<dbReference type="GeneTree" id="ENSGT00940000155221"/>
<dbReference type="PRINTS" id="PR00196">
    <property type="entry name" value="ANNEXIN"/>
</dbReference>
<keyword evidence="5 6" id="KW-0111">Calcium/phospholipid-binding</keyword>
<dbReference type="OMA" id="CEDTLIR"/>
<dbReference type="PANTHER" id="PTHR10502">
    <property type="entry name" value="ANNEXIN"/>
    <property type="match status" value="1"/>
</dbReference>
<dbReference type="FunFam" id="1.10.220.10:FF:000001">
    <property type="entry name" value="Annexin"/>
    <property type="match status" value="1"/>
</dbReference>
<dbReference type="Gene3D" id="1.10.220.10">
    <property type="entry name" value="Annexin"/>
    <property type="match status" value="4"/>
</dbReference>
<dbReference type="GeneID" id="107375106"/>
<comment type="domain">
    <text evidence="6">A pair of annexin repeats may form one binding site for calcium and phospholipid.</text>
</comment>
<dbReference type="GO" id="GO:0005544">
    <property type="term" value="F:calcium-dependent phospholipid binding"/>
    <property type="evidence" value="ECO:0007669"/>
    <property type="project" value="UniProtKB-KW"/>
</dbReference>
<dbReference type="InterPro" id="IPR018502">
    <property type="entry name" value="Annexin_repeat"/>
</dbReference>
<reference evidence="8" key="3">
    <citation type="submission" date="2025-05" db="UniProtKB">
        <authorList>
            <consortium name="Ensembl"/>
        </authorList>
    </citation>
    <scope>IDENTIFICATION</scope>
</reference>
<evidence type="ECO:0000256" key="5">
    <source>
        <dbReference type="ARBA" id="ARBA00023302"/>
    </source>
</evidence>
<dbReference type="GO" id="GO:0005886">
    <property type="term" value="C:plasma membrane"/>
    <property type="evidence" value="ECO:0007669"/>
    <property type="project" value="TreeGrafter"/>
</dbReference>
<proteinExistence type="inferred from homology"/>
<gene>
    <name evidence="8" type="primary">LOC107375106</name>
    <name evidence="7" type="ORF">G4P62_002380</name>
</gene>
<reference evidence="8" key="1">
    <citation type="submission" date="2014-08" db="EMBL/GenBank/DDBJ databases">
        <authorList>
            <person name="Senf B."/>
            <person name="Petzold A."/>
            <person name="Downie B.R."/>
            <person name="Koch P."/>
            <person name="Platzer M."/>
        </authorList>
    </citation>
    <scope>NUCLEOTIDE SEQUENCE [LARGE SCALE GENOMIC DNA]</scope>
    <source>
        <strain evidence="8">GRZ</strain>
    </source>
</reference>
<protein>
    <recommendedName>
        <fullName evidence="6">Annexin</fullName>
    </recommendedName>
</protein>
<dbReference type="RefSeq" id="XP_015798952.1">
    <property type="nucleotide sequence ID" value="XM_015943466.3"/>
</dbReference>
<dbReference type="FunFam" id="1.10.220.10:FF:000002">
    <property type="entry name" value="Annexin"/>
    <property type="match status" value="1"/>
</dbReference>
<keyword evidence="4 6" id="KW-0041">Annexin</keyword>
<dbReference type="GO" id="GO:0005509">
    <property type="term" value="F:calcium ion binding"/>
    <property type="evidence" value="ECO:0007669"/>
    <property type="project" value="InterPro"/>
</dbReference>
<evidence type="ECO:0000313" key="7">
    <source>
        <dbReference type="EMBL" id="KAF7217732.1"/>
    </source>
</evidence>
<dbReference type="Proteomes" id="UP000822369">
    <property type="component" value="Chromosome 8"/>
</dbReference>
<organism evidence="8 9">
    <name type="scientific">Nothobranchius furzeri</name>
    <name type="common">Turquoise killifish</name>
    <dbReference type="NCBI Taxonomy" id="105023"/>
    <lineage>
        <taxon>Eukaryota</taxon>
        <taxon>Metazoa</taxon>
        <taxon>Chordata</taxon>
        <taxon>Craniata</taxon>
        <taxon>Vertebrata</taxon>
        <taxon>Euteleostomi</taxon>
        <taxon>Actinopterygii</taxon>
        <taxon>Neopterygii</taxon>
        <taxon>Teleostei</taxon>
        <taxon>Neoteleostei</taxon>
        <taxon>Acanthomorphata</taxon>
        <taxon>Ovalentaria</taxon>
        <taxon>Atherinomorphae</taxon>
        <taxon>Cyprinodontiformes</taxon>
        <taxon>Nothobranchiidae</taxon>
        <taxon>Nothobranchius</taxon>
    </lineage>
</organism>
<dbReference type="AlphaFoldDB" id="A0A8C6K892"/>
<dbReference type="PROSITE" id="PS51897">
    <property type="entry name" value="ANNEXIN_2"/>
    <property type="match status" value="4"/>
</dbReference>
<comment type="similarity">
    <text evidence="1 6">Belongs to the annexin family.</text>
</comment>
<dbReference type="InterPro" id="IPR018252">
    <property type="entry name" value="Annexin_repeat_CS"/>
</dbReference>
<dbReference type="EMBL" id="JAAVVJ010000008">
    <property type="protein sequence ID" value="KAF7217732.1"/>
    <property type="molecule type" value="Genomic_DNA"/>
</dbReference>
<evidence type="ECO:0000256" key="3">
    <source>
        <dbReference type="ARBA" id="ARBA00022837"/>
    </source>
</evidence>
<evidence type="ECO:0000256" key="2">
    <source>
        <dbReference type="ARBA" id="ARBA00022737"/>
    </source>
</evidence>
<dbReference type="GO" id="GO:0005634">
    <property type="term" value="C:nucleus"/>
    <property type="evidence" value="ECO:0007669"/>
    <property type="project" value="TreeGrafter"/>
</dbReference>
<dbReference type="EMBL" id="JAAVVJ010000008">
    <property type="protein sequence ID" value="KAF7217733.1"/>
    <property type="molecule type" value="Genomic_DNA"/>
</dbReference>
<sequence length="344" mass="38406">MSMFTKFFKGLIHKRDPEEHPVTVKEKPKPKFYGTVAPYPNFNASTDASVLQSAIESKHEDVIVSVLVKRNNDQRQMIKAVYESSTGKNLVKSLESVLSSHLEDASLALLMKPAYYDAHLLRNATKGVGTDEAVLVEVLATRSNKEIEEIKQVFKKEYGVDLERAIKDETSGDFTQALLSMLSAKKDESTVVDMELARKDAQILFEAAETSRKVNVSTFINILTTRSGPQLSKTFQNYAAISDITLPKALQMDLKGDIEECLIDIVKCAWNTPAFFAEKLCHAMKGVGTRDRTLIRILVSRSEVDLKKIVEEYQAMFGRSLQDDIVADTKGEYQKVLLGLCGAQ</sequence>
<dbReference type="Proteomes" id="UP000694548">
    <property type="component" value="Chromosome sgr02"/>
</dbReference>
<dbReference type="PROSITE" id="PS00223">
    <property type="entry name" value="ANNEXIN_1"/>
    <property type="match status" value="2"/>
</dbReference>
<dbReference type="InterPro" id="IPR001464">
    <property type="entry name" value="Annexin"/>
</dbReference>
<evidence type="ECO:0000313" key="8">
    <source>
        <dbReference type="Ensembl" id="ENSNFUP00015001783.1"/>
    </source>
</evidence>
<keyword evidence="3 6" id="KW-0106">Calcium</keyword>
<evidence type="ECO:0000313" key="9">
    <source>
        <dbReference type="Proteomes" id="UP000694548"/>
    </source>
</evidence>
<dbReference type="GO" id="GO:0006909">
    <property type="term" value="P:phagocytosis"/>
    <property type="evidence" value="ECO:0007669"/>
    <property type="project" value="TreeGrafter"/>
</dbReference>
<accession>A0A8C6K892</accession>
<dbReference type="FunFam" id="1.10.220.10:FF:000003">
    <property type="entry name" value="Annexin"/>
    <property type="match status" value="1"/>
</dbReference>
<keyword evidence="2 6" id="KW-0677">Repeat</keyword>
<dbReference type="GO" id="GO:0001786">
    <property type="term" value="F:phosphatidylserine binding"/>
    <property type="evidence" value="ECO:0007669"/>
    <property type="project" value="TreeGrafter"/>
</dbReference>
<dbReference type="GO" id="GO:0012506">
    <property type="term" value="C:vesicle membrane"/>
    <property type="evidence" value="ECO:0007669"/>
    <property type="project" value="TreeGrafter"/>
</dbReference>
<name>A0A8C6K892_NOTFU</name>
<keyword evidence="9" id="KW-1185">Reference proteome</keyword>
<dbReference type="SUPFAM" id="SSF47874">
    <property type="entry name" value="Annexin"/>
    <property type="match status" value="1"/>
</dbReference>